<dbReference type="GO" id="GO:0004672">
    <property type="term" value="F:protein kinase activity"/>
    <property type="evidence" value="ECO:0007669"/>
    <property type="project" value="InterPro"/>
</dbReference>
<organism evidence="3 4">
    <name type="scientific">Zophobas morio</name>
    <dbReference type="NCBI Taxonomy" id="2755281"/>
    <lineage>
        <taxon>Eukaryota</taxon>
        <taxon>Metazoa</taxon>
        <taxon>Ecdysozoa</taxon>
        <taxon>Arthropoda</taxon>
        <taxon>Hexapoda</taxon>
        <taxon>Insecta</taxon>
        <taxon>Pterygota</taxon>
        <taxon>Neoptera</taxon>
        <taxon>Endopterygota</taxon>
        <taxon>Coleoptera</taxon>
        <taxon>Polyphaga</taxon>
        <taxon>Cucujiformia</taxon>
        <taxon>Tenebrionidae</taxon>
        <taxon>Zophobas</taxon>
    </lineage>
</organism>
<dbReference type="PANTHER" id="PTHR48014:SF21">
    <property type="entry name" value="SERINE_THREONINE-PROTEIN KINASE FRAY2"/>
    <property type="match status" value="1"/>
</dbReference>
<dbReference type="GO" id="GO:0005524">
    <property type="term" value="F:ATP binding"/>
    <property type="evidence" value="ECO:0007669"/>
    <property type="project" value="InterPro"/>
</dbReference>
<dbReference type="Proteomes" id="UP001168821">
    <property type="component" value="Unassembled WGS sequence"/>
</dbReference>
<dbReference type="PROSITE" id="PS51257">
    <property type="entry name" value="PROKAR_LIPOPROTEIN"/>
    <property type="match status" value="1"/>
</dbReference>
<evidence type="ECO:0000313" key="4">
    <source>
        <dbReference type="Proteomes" id="UP001168821"/>
    </source>
</evidence>
<reference evidence="3" key="1">
    <citation type="journal article" date="2023" name="G3 (Bethesda)">
        <title>Whole genome assemblies of Zophobas morio and Tenebrio molitor.</title>
        <authorList>
            <person name="Kaur S."/>
            <person name="Stinson S.A."/>
            <person name="diCenzo G.C."/>
        </authorList>
    </citation>
    <scope>NUCLEOTIDE SEQUENCE</scope>
    <source>
        <strain evidence="3">QUZm001</strain>
    </source>
</reference>
<name>A0AA38HF41_9CUCU</name>
<comment type="similarity">
    <text evidence="1">Belongs to the protein kinase superfamily. STE Ser/Thr protein kinase family. STE20 subfamily.</text>
</comment>
<dbReference type="InterPro" id="IPR011009">
    <property type="entry name" value="Kinase-like_dom_sf"/>
</dbReference>
<dbReference type="InterPro" id="IPR047173">
    <property type="entry name" value="STRAD_A/B-like"/>
</dbReference>
<evidence type="ECO:0000313" key="3">
    <source>
        <dbReference type="EMBL" id="KAJ3615712.1"/>
    </source>
</evidence>
<dbReference type="GO" id="GO:1902554">
    <property type="term" value="C:serine/threonine protein kinase complex"/>
    <property type="evidence" value="ECO:0007669"/>
    <property type="project" value="TreeGrafter"/>
</dbReference>
<comment type="caution">
    <text evidence="3">The sequence shown here is derived from an EMBL/GenBank/DDBJ whole genome shotgun (WGS) entry which is preliminary data.</text>
</comment>
<dbReference type="Pfam" id="PF00069">
    <property type="entry name" value="Pkinase"/>
    <property type="match status" value="1"/>
</dbReference>
<dbReference type="GO" id="GO:0006611">
    <property type="term" value="P:protein export from nucleus"/>
    <property type="evidence" value="ECO:0007669"/>
    <property type="project" value="TreeGrafter"/>
</dbReference>
<evidence type="ECO:0000259" key="2">
    <source>
        <dbReference type="PROSITE" id="PS50011"/>
    </source>
</evidence>
<evidence type="ECO:0000256" key="1">
    <source>
        <dbReference type="ARBA" id="ARBA00008874"/>
    </source>
</evidence>
<dbReference type="EMBL" id="JALNTZ010003941">
    <property type="protein sequence ID" value="KAJ3615712.1"/>
    <property type="molecule type" value="Genomic_DNA"/>
</dbReference>
<protein>
    <recommendedName>
        <fullName evidence="2">Protein kinase domain-containing protein</fullName>
    </recommendedName>
</protein>
<accession>A0AA38HF41</accession>
<keyword evidence="4" id="KW-1185">Reference proteome</keyword>
<dbReference type="Gene3D" id="1.10.510.10">
    <property type="entry name" value="Transferase(Phosphotransferase) domain 1"/>
    <property type="match status" value="1"/>
</dbReference>
<dbReference type="PANTHER" id="PTHR48014">
    <property type="entry name" value="SERINE/THREONINE-PROTEIN KINASE FRAY2"/>
    <property type="match status" value="1"/>
</dbReference>
<sequence>MKPMNFGSAQQLLQSCEGTGLRESAVGYIMHEVLQGLKYLHAQGILHRRLRASSVLLNVDGTVQLSELQDVALVTSRNRRKALHEYIWRDVDVPWLAPEILAQDEAGYNEKADVYSFAITLLELVHNFPPYSSLPSTTVYVMKMTRHLTLPPRHYLGDPPKGLSKKFRQVVLACLQRDPTRRSVSFSQQPLPRFVYYCTTLKVAPARWSWLLTPSGSVTGEIRALFVVSRVEKITL</sequence>
<dbReference type="PROSITE" id="PS50011">
    <property type="entry name" value="PROTEIN_KINASE_DOM"/>
    <property type="match status" value="1"/>
</dbReference>
<feature type="domain" description="Protein kinase" evidence="2">
    <location>
        <begin position="1"/>
        <end position="194"/>
    </location>
</feature>
<dbReference type="GO" id="GO:0043539">
    <property type="term" value="F:protein serine/threonine kinase activator activity"/>
    <property type="evidence" value="ECO:0007669"/>
    <property type="project" value="InterPro"/>
</dbReference>
<dbReference type="InterPro" id="IPR000719">
    <property type="entry name" value="Prot_kinase_dom"/>
</dbReference>
<dbReference type="SUPFAM" id="SSF56112">
    <property type="entry name" value="Protein kinase-like (PK-like)"/>
    <property type="match status" value="1"/>
</dbReference>
<proteinExistence type="inferred from homology"/>
<gene>
    <name evidence="3" type="ORF">Zmor_012359</name>
</gene>
<dbReference type="AlphaFoldDB" id="A0AA38HF41"/>